<comment type="catalytic activity">
    <reaction evidence="1 5 6">
        <text>[protein]-peptidylproline (omega=180) = [protein]-peptidylproline (omega=0)</text>
        <dbReference type="Rhea" id="RHEA:16237"/>
        <dbReference type="Rhea" id="RHEA-COMP:10747"/>
        <dbReference type="Rhea" id="RHEA-COMP:10748"/>
        <dbReference type="ChEBI" id="CHEBI:83833"/>
        <dbReference type="ChEBI" id="CHEBI:83834"/>
        <dbReference type="EC" id="5.2.1.8"/>
    </reaction>
</comment>
<feature type="chain" id="PRO_5045708200" description="Peptidyl-prolyl cis-trans isomerase" evidence="7">
    <location>
        <begin position="28"/>
        <end position="168"/>
    </location>
</feature>
<protein>
    <recommendedName>
        <fullName evidence="6">Peptidyl-prolyl cis-trans isomerase</fullName>
        <ecNumber evidence="6">5.2.1.8</ecNumber>
    </recommendedName>
</protein>
<keyword evidence="4 5" id="KW-0413">Isomerase</keyword>
<dbReference type="PROSITE" id="PS51257">
    <property type="entry name" value="PROKAR_LIPOPROTEIN"/>
    <property type="match status" value="1"/>
</dbReference>
<evidence type="ECO:0000256" key="2">
    <source>
        <dbReference type="ARBA" id="ARBA00006577"/>
    </source>
</evidence>
<dbReference type="Gene3D" id="3.10.50.40">
    <property type="match status" value="1"/>
</dbReference>
<keyword evidence="3 5" id="KW-0697">Rotamase</keyword>
<proteinExistence type="inferred from homology"/>
<evidence type="ECO:0000256" key="3">
    <source>
        <dbReference type="ARBA" id="ARBA00023110"/>
    </source>
</evidence>
<dbReference type="Pfam" id="PF00254">
    <property type="entry name" value="FKBP_C"/>
    <property type="match status" value="1"/>
</dbReference>
<evidence type="ECO:0000256" key="6">
    <source>
        <dbReference type="RuleBase" id="RU003915"/>
    </source>
</evidence>
<dbReference type="Proteomes" id="UP001062443">
    <property type="component" value="Unassembled WGS sequence"/>
</dbReference>
<feature type="domain" description="PPIase FKBP-type" evidence="8">
    <location>
        <begin position="76"/>
        <end position="163"/>
    </location>
</feature>
<sequence>MIRATRSLFAPLLLALGISALGGCAHHDDVDEGPALTPEQFMQQVYAKPGVQKLPDGLAYKVLRSGPKDGDSPHRGSMVMVIYEGRLPDGGIFDSSDMHNNGAYSEMPLDGLVQGWIEALPMMHVGDEWMLYLPPKLAYGPRHPGIIPPNSPLIFKIHLLGVGGGGQQ</sequence>
<keyword evidence="10" id="KW-1185">Reference proteome</keyword>
<evidence type="ECO:0000256" key="7">
    <source>
        <dbReference type="SAM" id="SignalP"/>
    </source>
</evidence>
<evidence type="ECO:0000256" key="4">
    <source>
        <dbReference type="ARBA" id="ARBA00023235"/>
    </source>
</evidence>
<organism evidence="9 10">
    <name type="scientific">Neokomagataea tanensis NBRC 106556</name>
    <dbReference type="NCBI Taxonomy" id="1223519"/>
    <lineage>
        <taxon>Bacteria</taxon>
        <taxon>Pseudomonadati</taxon>
        <taxon>Pseudomonadota</taxon>
        <taxon>Alphaproteobacteria</taxon>
        <taxon>Acetobacterales</taxon>
        <taxon>Acetobacteraceae</taxon>
        <taxon>Neokomagataea</taxon>
    </lineage>
</organism>
<accession>A0ABQ0QH77</accession>
<feature type="signal peptide" evidence="7">
    <location>
        <begin position="1"/>
        <end position="27"/>
    </location>
</feature>
<comment type="similarity">
    <text evidence="2 6">Belongs to the FKBP-type PPIase family.</text>
</comment>
<dbReference type="PROSITE" id="PS50059">
    <property type="entry name" value="FKBP_PPIASE"/>
    <property type="match status" value="1"/>
</dbReference>
<comment type="caution">
    <text evidence="9">The sequence shown here is derived from an EMBL/GenBank/DDBJ whole genome shotgun (WGS) entry which is preliminary data.</text>
</comment>
<dbReference type="SUPFAM" id="SSF54534">
    <property type="entry name" value="FKBP-like"/>
    <property type="match status" value="1"/>
</dbReference>
<evidence type="ECO:0000313" key="9">
    <source>
        <dbReference type="EMBL" id="GBR44740.1"/>
    </source>
</evidence>
<evidence type="ECO:0000313" key="10">
    <source>
        <dbReference type="Proteomes" id="UP001062443"/>
    </source>
</evidence>
<evidence type="ECO:0000256" key="1">
    <source>
        <dbReference type="ARBA" id="ARBA00000971"/>
    </source>
</evidence>
<dbReference type="InterPro" id="IPR001179">
    <property type="entry name" value="PPIase_FKBP_dom"/>
</dbReference>
<dbReference type="RefSeq" id="WP_068169129.1">
    <property type="nucleotide sequence ID" value="NZ_BAQB01000005.1"/>
</dbReference>
<dbReference type="PANTHER" id="PTHR43811">
    <property type="entry name" value="FKBP-TYPE PEPTIDYL-PROLYL CIS-TRANS ISOMERASE FKPA"/>
    <property type="match status" value="1"/>
</dbReference>
<dbReference type="EC" id="5.2.1.8" evidence="6"/>
<reference evidence="9" key="1">
    <citation type="submission" date="2013-04" db="EMBL/GenBank/DDBJ databases">
        <title>The genome sequencing project of 58 acetic acid bacteria.</title>
        <authorList>
            <person name="Okamoto-Kainuma A."/>
            <person name="Ishikawa M."/>
            <person name="Umino S."/>
            <person name="Koizumi Y."/>
            <person name="Shiwa Y."/>
            <person name="Yoshikawa H."/>
            <person name="Matsutani M."/>
            <person name="Matsushita K."/>
        </authorList>
    </citation>
    <scope>NUCLEOTIDE SEQUENCE</scope>
    <source>
        <strain evidence="9">NBRC 106556</strain>
    </source>
</reference>
<evidence type="ECO:0000259" key="8">
    <source>
        <dbReference type="PROSITE" id="PS50059"/>
    </source>
</evidence>
<name>A0ABQ0QH77_9PROT</name>
<gene>
    <name evidence="9" type="ORF">AA106556_0525</name>
</gene>
<dbReference type="EMBL" id="BAQB01000005">
    <property type="protein sequence ID" value="GBR44740.1"/>
    <property type="molecule type" value="Genomic_DNA"/>
</dbReference>
<keyword evidence="7" id="KW-0732">Signal</keyword>
<dbReference type="GO" id="GO:0016853">
    <property type="term" value="F:isomerase activity"/>
    <property type="evidence" value="ECO:0007669"/>
    <property type="project" value="UniProtKB-KW"/>
</dbReference>
<dbReference type="InterPro" id="IPR046357">
    <property type="entry name" value="PPIase_dom_sf"/>
</dbReference>
<evidence type="ECO:0000256" key="5">
    <source>
        <dbReference type="PROSITE-ProRule" id="PRU00277"/>
    </source>
</evidence>
<dbReference type="PANTHER" id="PTHR43811:SF23">
    <property type="entry name" value="FKBP-TYPE 22 KDA PEPTIDYL-PROLYL CIS-TRANS ISOMERASE"/>
    <property type="match status" value="1"/>
</dbReference>